<protein>
    <submittedName>
        <fullName evidence="3">Uncharacterized protein</fullName>
    </submittedName>
</protein>
<reference evidence="3" key="1">
    <citation type="submission" date="2016-11" db="UniProtKB">
        <authorList>
            <consortium name="WormBaseParasite"/>
        </authorList>
    </citation>
    <scope>IDENTIFICATION</scope>
</reference>
<sequence length="50" mass="5869">MVSDGWIMNSEEQVVLLRIHGEVSFYLCHTNSLIGILFMLFKVLHNYIEQ</sequence>
<dbReference type="Proteomes" id="UP000095283">
    <property type="component" value="Unplaced"/>
</dbReference>
<proteinExistence type="predicted"/>
<name>A0A1I7WB99_HETBA</name>
<keyword evidence="1" id="KW-1133">Transmembrane helix</keyword>
<feature type="transmembrane region" description="Helical" evidence="1">
    <location>
        <begin position="23"/>
        <end position="44"/>
    </location>
</feature>
<keyword evidence="1" id="KW-0812">Transmembrane</keyword>
<accession>A0A1I7WB99</accession>
<keyword evidence="2" id="KW-1185">Reference proteome</keyword>
<dbReference type="WBParaSite" id="Hba_01974">
    <property type="protein sequence ID" value="Hba_01974"/>
    <property type="gene ID" value="Hba_01974"/>
</dbReference>
<evidence type="ECO:0000256" key="1">
    <source>
        <dbReference type="SAM" id="Phobius"/>
    </source>
</evidence>
<evidence type="ECO:0000313" key="2">
    <source>
        <dbReference type="Proteomes" id="UP000095283"/>
    </source>
</evidence>
<dbReference type="AlphaFoldDB" id="A0A1I7WB99"/>
<keyword evidence="1" id="KW-0472">Membrane</keyword>
<evidence type="ECO:0000313" key="3">
    <source>
        <dbReference type="WBParaSite" id="Hba_01974"/>
    </source>
</evidence>
<organism evidence="2 3">
    <name type="scientific">Heterorhabditis bacteriophora</name>
    <name type="common">Entomopathogenic nematode worm</name>
    <dbReference type="NCBI Taxonomy" id="37862"/>
    <lineage>
        <taxon>Eukaryota</taxon>
        <taxon>Metazoa</taxon>
        <taxon>Ecdysozoa</taxon>
        <taxon>Nematoda</taxon>
        <taxon>Chromadorea</taxon>
        <taxon>Rhabditida</taxon>
        <taxon>Rhabditina</taxon>
        <taxon>Rhabditomorpha</taxon>
        <taxon>Strongyloidea</taxon>
        <taxon>Heterorhabditidae</taxon>
        <taxon>Heterorhabditis</taxon>
    </lineage>
</organism>